<dbReference type="Gene3D" id="1.20.58.430">
    <property type="entry name" value="Type IV secretion system, VirB5-domain"/>
    <property type="match status" value="1"/>
</dbReference>
<dbReference type="RefSeq" id="WP_082252331.1">
    <property type="nucleotide sequence ID" value="NZ_CP072904.1"/>
</dbReference>
<evidence type="ECO:0000256" key="1">
    <source>
        <dbReference type="SAM" id="MobiDB-lite"/>
    </source>
</evidence>
<dbReference type="InterPro" id="IPR023220">
    <property type="entry name" value="T4SS_VirB5-domain"/>
</dbReference>
<dbReference type="InterPro" id="IPR014158">
    <property type="entry name" value="T4SS_VirB5"/>
</dbReference>
<gene>
    <name evidence="2" type="primary">trwJ3</name>
</gene>
<accession>B0RK79</accession>
<evidence type="ECO:0000313" key="2">
    <source>
        <dbReference type="EMBL" id="CAP18705.1"/>
    </source>
</evidence>
<dbReference type="EMBL" id="AM905245">
    <property type="protein sequence ID" value="CAP18705.1"/>
    <property type="molecule type" value="Genomic_DNA"/>
</dbReference>
<sequence>MRKLIITAALTIVLGIPDKAIASSNQIPHDNTKIQQKNVKPQFNFNDLSDEQLIRALTEIFTHRPQISGGYGLRTGDIYLRNNEYHPTSSEQQQPTLQNSPIQESNTNQNSNNLERIIERIHNSITGNRTKSTPKRQDDGSLLFLNPEHIYDQNKQNEKAQIILKQIMQDEYQHHDTFENTNDARAFIDTRSQYATVIDKVVALQTFKATENRFEQIAKILTDIDEIQDLKGIAELQVRMKGMLAVIQNEATKLQMVAHLRNTERELINQQKQQRNMKILNSKNTAMPPIRSIR</sequence>
<proteinExistence type="predicted"/>
<dbReference type="SUPFAM" id="SSF101082">
    <property type="entry name" value="Typo IV secretion system protein TraC"/>
    <property type="match status" value="1"/>
</dbReference>
<dbReference type="AlphaFoldDB" id="B0RK79"/>
<protein>
    <submittedName>
        <fullName evidence="2">TrwJ3 protein</fullName>
    </submittedName>
</protein>
<dbReference type="Pfam" id="PF07996">
    <property type="entry name" value="T4SS"/>
    <property type="match status" value="1"/>
</dbReference>
<dbReference type="CDD" id="cd14262">
    <property type="entry name" value="VirB5_like"/>
    <property type="match status" value="1"/>
</dbReference>
<feature type="region of interest" description="Disordered" evidence="1">
    <location>
        <begin position="86"/>
        <end position="110"/>
    </location>
</feature>
<reference evidence="2" key="1">
    <citation type="journal article" date="2008" name="Mol. Biol. Evol.">
        <title>Diversifying selection and concerted evolution of a type IV secretion system in Bartonella.</title>
        <authorList>
            <person name="Nystedt B."/>
            <person name="Frank A.C."/>
            <person name="Thollesson M."/>
            <person name="Andersson S.G."/>
        </authorList>
    </citation>
    <scope>NUCLEOTIDE SEQUENCE</scope>
    <source>
        <strain evidence="2">Marseille</strain>
    </source>
</reference>
<name>B0RK79_BARHN</name>
<organism evidence="2">
    <name type="scientific">Bartonella henselae</name>
    <name type="common">Rochalimaea henselae</name>
    <dbReference type="NCBI Taxonomy" id="38323"/>
    <lineage>
        <taxon>Bacteria</taxon>
        <taxon>Pseudomonadati</taxon>
        <taxon>Pseudomonadota</taxon>
        <taxon>Alphaproteobacteria</taxon>
        <taxon>Hyphomicrobiales</taxon>
        <taxon>Bartonellaceae</taxon>
        <taxon>Bartonella</taxon>
    </lineage>
</organism>